<name>A0ACC0ID90_9ERIC</name>
<reference evidence="1 2" key="1">
    <citation type="journal article" date="2022" name="Plant J.">
        <title>Chromosome-level genome of Camellia lanceoleosa provides a valuable resource for understanding genome evolution and self-incompatibility.</title>
        <authorList>
            <person name="Gong W."/>
            <person name="Xiao S."/>
            <person name="Wang L."/>
            <person name="Liao Z."/>
            <person name="Chang Y."/>
            <person name="Mo W."/>
            <person name="Hu G."/>
            <person name="Li W."/>
            <person name="Zhao G."/>
            <person name="Zhu H."/>
            <person name="Hu X."/>
            <person name="Ji K."/>
            <person name="Xiang X."/>
            <person name="Song Q."/>
            <person name="Yuan D."/>
            <person name="Jin S."/>
            <person name="Zhang L."/>
        </authorList>
    </citation>
    <scope>NUCLEOTIDE SEQUENCE [LARGE SCALE GENOMIC DNA]</scope>
    <source>
        <strain evidence="1">SQ_2022a</strain>
    </source>
</reference>
<organism evidence="1 2">
    <name type="scientific">Camellia lanceoleosa</name>
    <dbReference type="NCBI Taxonomy" id="1840588"/>
    <lineage>
        <taxon>Eukaryota</taxon>
        <taxon>Viridiplantae</taxon>
        <taxon>Streptophyta</taxon>
        <taxon>Embryophyta</taxon>
        <taxon>Tracheophyta</taxon>
        <taxon>Spermatophyta</taxon>
        <taxon>Magnoliopsida</taxon>
        <taxon>eudicotyledons</taxon>
        <taxon>Gunneridae</taxon>
        <taxon>Pentapetalae</taxon>
        <taxon>asterids</taxon>
        <taxon>Ericales</taxon>
        <taxon>Theaceae</taxon>
        <taxon>Camellia</taxon>
    </lineage>
</organism>
<sequence>MIQSLIGSEGKNQLLFTINVGPVSSIVISNKLNGVNILKPASPTTLGKEIAIFVVRLSRERRDISQVEIMGKFVGAVRNYNAHLVAYLDIKWPQIAEEFMKSLGLSFNPCVTQECSESDSEVGLSEDDQYIGAPIVCITCPGSSCF</sequence>
<evidence type="ECO:0000313" key="1">
    <source>
        <dbReference type="EMBL" id="KAI8023538.1"/>
    </source>
</evidence>
<comment type="caution">
    <text evidence="1">The sequence shown here is derived from an EMBL/GenBank/DDBJ whole genome shotgun (WGS) entry which is preliminary data.</text>
</comment>
<keyword evidence="1" id="KW-0456">Lyase</keyword>
<keyword evidence="2" id="KW-1185">Reference proteome</keyword>
<gene>
    <name evidence="1" type="ORF">LOK49_LG03G00824</name>
</gene>
<accession>A0ACC0ID90</accession>
<dbReference type="Proteomes" id="UP001060215">
    <property type="component" value="Chromosome 6"/>
</dbReference>
<proteinExistence type="predicted"/>
<protein>
    <submittedName>
        <fullName evidence="1">Adenylosuccinate lyase</fullName>
    </submittedName>
</protein>
<evidence type="ECO:0000313" key="2">
    <source>
        <dbReference type="Proteomes" id="UP001060215"/>
    </source>
</evidence>
<dbReference type="EMBL" id="CM045763">
    <property type="protein sequence ID" value="KAI8023538.1"/>
    <property type="molecule type" value="Genomic_DNA"/>
</dbReference>